<dbReference type="Proteomes" id="UP001642520">
    <property type="component" value="Unassembled WGS sequence"/>
</dbReference>
<evidence type="ECO:0000313" key="2">
    <source>
        <dbReference type="Proteomes" id="UP001642520"/>
    </source>
</evidence>
<gene>
    <name evidence="1" type="ORF">XYLVIOL_LOCUS8174</name>
</gene>
<organism evidence="1 2">
    <name type="scientific">Xylocopa violacea</name>
    <name type="common">Violet carpenter bee</name>
    <name type="synonym">Apis violacea</name>
    <dbReference type="NCBI Taxonomy" id="135666"/>
    <lineage>
        <taxon>Eukaryota</taxon>
        <taxon>Metazoa</taxon>
        <taxon>Ecdysozoa</taxon>
        <taxon>Arthropoda</taxon>
        <taxon>Hexapoda</taxon>
        <taxon>Insecta</taxon>
        <taxon>Pterygota</taxon>
        <taxon>Neoptera</taxon>
        <taxon>Endopterygota</taxon>
        <taxon>Hymenoptera</taxon>
        <taxon>Apocrita</taxon>
        <taxon>Aculeata</taxon>
        <taxon>Apoidea</taxon>
        <taxon>Anthophila</taxon>
        <taxon>Apidae</taxon>
        <taxon>Xylocopa</taxon>
        <taxon>Xylocopa</taxon>
    </lineage>
</organism>
<reference evidence="1 2" key="1">
    <citation type="submission" date="2024-08" db="EMBL/GenBank/DDBJ databases">
        <authorList>
            <person name="Will J Nash"/>
            <person name="Angela Man"/>
            <person name="Seanna McTaggart"/>
            <person name="Kendall Baker"/>
            <person name="Tom Barker"/>
            <person name="Leah Catchpole"/>
            <person name="Alex Durrant"/>
            <person name="Karim Gharbi"/>
            <person name="Naomi Irish"/>
            <person name="Gemy Kaithakottil"/>
            <person name="Debby Ku"/>
            <person name="Aaliyah Providence"/>
            <person name="Felix Shaw"/>
            <person name="David Swarbreck"/>
            <person name="Chris Watkins"/>
            <person name="Ann M. McCartney"/>
            <person name="Giulio Formenti"/>
            <person name="Alice Mouton"/>
            <person name="Noel Vella"/>
            <person name="Bjorn M von Reumont"/>
            <person name="Adriana Vella"/>
            <person name="Wilfried Haerty"/>
        </authorList>
    </citation>
    <scope>NUCLEOTIDE SEQUENCE [LARGE SCALE GENOMIC DNA]</scope>
</reference>
<dbReference type="EMBL" id="CAXAJV020001296">
    <property type="protein sequence ID" value="CAL7947114.1"/>
    <property type="molecule type" value="Genomic_DNA"/>
</dbReference>
<sequence length="90" mass="10772">MQRSVGDRPSYLRLWHEFWTIQPTAKQLPRESFHKSSGIMNVSTVFPEGITETERPQQRHASASIKDDEEIQDRFNRWVRILIFLRVIYI</sequence>
<evidence type="ECO:0000313" key="1">
    <source>
        <dbReference type="EMBL" id="CAL7947114.1"/>
    </source>
</evidence>
<name>A0ABP1P4R7_XYLVO</name>
<proteinExistence type="predicted"/>
<protein>
    <submittedName>
        <fullName evidence="1">Uncharacterized protein</fullName>
    </submittedName>
</protein>
<accession>A0ABP1P4R7</accession>
<comment type="caution">
    <text evidence="1">The sequence shown here is derived from an EMBL/GenBank/DDBJ whole genome shotgun (WGS) entry which is preliminary data.</text>
</comment>
<keyword evidence="2" id="KW-1185">Reference proteome</keyword>